<dbReference type="Pfam" id="PF00121">
    <property type="entry name" value="TIM"/>
    <property type="match status" value="1"/>
</dbReference>
<dbReference type="GO" id="GO:0006096">
    <property type="term" value="P:glycolytic process"/>
    <property type="evidence" value="ECO:0007669"/>
    <property type="project" value="UniProtKB-UniRule"/>
</dbReference>
<feature type="binding site" evidence="7">
    <location>
        <position position="179"/>
    </location>
    <ligand>
        <name>substrate</name>
    </ligand>
</feature>
<dbReference type="PANTHER" id="PTHR21139:SF42">
    <property type="entry name" value="TRIOSEPHOSPHATE ISOMERASE"/>
    <property type="match status" value="1"/>
</dbReference>
<dbReference type="UniPathway" id="UPA00109">
    <property type="reaction ID" value="UER00189"/>
</dbReference>
<accession>A0A084T0P6</accession>
<sequence length="257" mass="27057">MAAQARRKLIAGNWKMNKTIPEGLALVRELKGLVASLPGDRVELAVAPPFVSLQAVAKELEGSAVKLAAQNCHWEASGAYTGEVSAAMLKDVGCAYVIVGHSERRQYFGETDETVNKRTRAVVGAGMTPIICVGETLAEREGNRTLEVVERQVAGALKGFQAAEVAGFVLAYEPVWAIGTGRTATSAQAQEVHRAIREQLGRLYDRGTAERVLIQYGGSVKPDNAAELLGQPDVDGALVGGASLKAGDFSAIAKGGV</sequence>
<dbReference type="CDD" id="cd00311">
    <property type="entry name" value="TIM"/>
    <property type="match status" value="1"/>
</dbReference>
<comment type="subunit">
    <text evidence="7 8">Homodimer.</text>
</comment>
<dbReference type="InterPro" id="IPR022896">
    <property type="entry name" value="TrioseP_Isoase_bac/euk"/>
</dbReference>
<evidence type="ECO:0000256" key="2">
    <source>
        <dbReference type="ARBA" id="ARBA00007422"/>
    </source>
</evidence>
<dbReference type="HAMAP" id="MF_00147_B">
    <property type="entry name" value="TIM_B"/>
    <property type="match status" value="1"/>
</dbReference>
<feature type="active site" description="Electrophile" evidence="7">
    <location>
        <position position="101"/>
    </location>
</feature>
<dbReference type="InterPro" id="IPR000652">
    <property type="entry name" value="Triosephosphate_isomerase"/>
</dbReference>
<evidence type="ECO:0000313" key="10">
    <source>
        <dbReference type="Proteomes" id="UP000028547"/>
    </source>
</evidence>
<dbReference type="SUPFAM" id="SSF51351">
    <property type="entry name" value="Triosephosphate isomerase (TIM)"/>
    <property type="match status" value="1"/>
</dbReference>
<keyword evidence="6 7" id="KW-0413">Isomerase</keyword>
<keyword evidence="4 7" id="KW-0963">Cytoplasm</keyword>
<dbReference type="Proteomes" id="UP000028547">
    <property type="component" value="Unassembled WGS sequence"/>
</dbReference>
<proteinExistence type="inferred from homology"/>
<feature type="binding site" evidence="7">
    <location>
        <begin position="13"/>
        <end position="15"/>
    </location>
    <ligand>
        <name>substrate</name>
    </ligand>
</feature>
<dbReference type="EC" id="5.3.1.1" evidence="7 8"/>
<comment type="function">
    <text evidence="7">Involved in the gluconeogenesis. Catalyzes stereospecifically the conversion of dihydroxyacetone phosphate (DHAP) to D-glyceraldehyde-3-phosphate (G3P).</text>
</comment>
<comment type="catalytic activity">
    <reaction evidence="7 8">
        <text>D-glyceraldehyde 3-phosphate = dihydroxyacetone phosphate</text>
        <dbReference type="Rhea" id="RHEA:18585"/>
        <dbReference type="ChEBI" id="CHEBI:57642"/>
        <dbReference type="ChEBI" id="CHEBI:59776"/>
        <dbReference type="EC" id="5.3.1.1"/>
    </reaction>
</comment>
<comment type="pathway">
    <text evidence="7 8">Carbohydrate biosynthesis; gluconeogenesis.</text>
</comment>
<dbReference type="GO" id="GO:0046166">
    <property type="term" value="P:glyceraldehyde-3-phosphate biosynthetic process"/>
    <property type="evidence" value="ECO:0007669"/>
    <property type="project" value="TreeGrafter"/>
</dbReference>
<comment type="caution">
    <text evidence="9">The sequence shown here is derived from an EMBL/GenBank/DDBJ whole genome shotgun (WGS) entry which is preliminary data.</text>
</comment>
<comment type="pathway">
    <text evidence="1 7 8">Carbohydrate degradation; glycolysis; D-glyceraldehyde 3-phosphate from glycerone phosphate: step 1/1.</text>
</comment>
<gene>
    <name evidence="7 9" type="primary">tpiA</name>
    <name evidence="9" type="ORF">Q664_03750</name>
</gene>
<evidence type="ECO:0000256" key="8">
    <source>
        <dbReference type="RuleBase" id="RU363013"/>
    </source>
</evidence>
<evidence type="ECO:0000256" key="6">
    <source>
        <dbReference type="ARBA" id="ARBA00023235"/>
    </source>
</evidence>
<dbReference type="GO" id="GO:0004807">
    <property type="term" value="F:triose-phosphate isomerase activity"/>
    <property type="evidence" value="ECO:0007669"/>
    <property type="project" value="UniProtKB-UniRule"/>
</dbReference>
<dbReference type="InterPro" id="IPR035990">
    <property type="entry name" value="TIM_sf"/>
</dbReference>
<dbReference type="PROSITE" id="PS00171">
    <property type="entry name" value="TIM_1"/>
    <property type="match status" value="1"/>
</dbReference>
<dbReference type="EMBL" id="JPMI01000020">
    <property type="protein sequence ID" value="KFA94281.1"/>
    <property type="molecule type" value="Genomic_DNA"/>
</dbReference>
<reference evidence="9 10" key="1">
    <citation type="submission" date="2014-07" db="EMBL/GenBank/DDBJ databases">
        <title>Draft Genome Sequence of Gephyronic Acid Producer, Cystobacter violaceus Strain Cb vi76.</title>
        <authorList>
            <person name="Stevens D.C."/>
            <person name="Young J."/>
            <person name="Carmichael R."/>
            <person name="Tan J."/>
            <person name="Taylor R.E."/>
        </authorList>
    </citation>
    <scope>NUCLEOTIDE SEQUENCE [LARGE SCALE GENOMIC DNA]</scope>
    <source>
        <strain evidence="9 10">Cb vi76</strain>
    </source>
</reference>
<protein>
    <recommendedName>
        <fullName evidence="7 8">Triosephosphate isomerase</fullName>
        <shortName evidence="7">TIM</shortName>
        <shortName evidence="7">TPI</shortName>
        <ecNumber evidence="7 8">5.3.1.1</ecNumber>
    </recommendedName>
    <alternativeName>
        <fullName evidence="7">Triose-phosphate isomerase</fullName>
    </alternativeName>
</protein>
<dbReference type="GO" id="GO:0006094">
    <property type="term" value="P:gluconeogenesis"/>
    <property type="evidence" value="ECO:0007669"/>
    <property type="project" value="UniProtKB-UniRule"/>
</dbReference>
<dbReference type="UniPathway" id="UPA00138"/>
<dbReference type="NCBIfam" id="TIGR00419">
    <property type="entry name" value="tim"/>
    <property type="match status" value="1"/>
</dbReference>
<evidence type="ECO:0000256" key="1">
    <source>
        <dbReference type="ARBA" id="ARBA00004680"/>
    </source>
</evidence>
<dbReference type="PANTHER" id="PTHR21139">
    <property type="entry name" value="TRIOSEPHOSPHATE ISOMERASE"/>
    <property type="match status" value="1"/>
</dbReference>
<evidence type="ECO:0000313" key="9">
    <source>
        <dbReference type="EMBL" id="KFA94281.1"/>
    </source>
</evidence>
<feature type="active site" description="Proton acceptor" evidence="7">
    <location>
        <position position="173"/>
    </location>
</feature>
<keyword evidence="5 7" id="KW-0324">Glycolysis</keyword>
<dbReference type="Gene3D" id="3.20.20.70">
    <property type="entry name" value="Aldolase class I"/>
    <property type="match status" value="1"/>
</dbReference>
<name>A0A084T0P6_9BACT</name>
<dbReference type="InterPro" id="IPR013785">
    <property type="entry name" value="Aldolase_TIM"/>
</dbReference>
<organism evidence="9 10">
    <name type="scientific">Archangium violaceum Cb vi76</name>
    <dbReference type="NCBI Taxonomy" id="1406225"/>
    <lineage>
        <taxon>Bacteria</taxon>
        <taxon>Pseudomonadati</taxon>
        <taxon>Myxococcota</taxon>
        <taxon>Myxococcia</taxon>
        <taxon>Myxococcales</taxon>
        <taxon>Cystobacterineae</taxon>
        <taxon>Archangiaceae</taxon>
        <taxon>Archangium</taxon>
    </lineage>
</organism>
<evidence type="ECO:0000256" key="3">
    <source>
        <dbReference type="ARBA" id="ARBA00022432"/>
    </source>
</evidence>
<comment type="similarity">
    <text evidence="2 7 8">Belongs to the triosephosphate isomerase family.</text>
</comment>
<feature type="binding site" evidence="7">
    <location>
        <position position="219"/>
    </location>
    <ligand>
        <name>substrate</name>
    </ligand>
</feature>
<evidence type="ECO:0000256" key="7">
    <source>
        <dbReference type="HAMAP-Rule" id="MF_00147"/>
    </source>
</evidence>
<dbReference type="GO" id="GO:0005829">
    <property type="term" value="C:cytosol"/>
    <property type="evidence" value="ECO:0007669"/>
    <property type="project" value="TreeGrafter"/>
</dbReference>
<dbReference type="RefSeq" id="WP_043389879.1">
    <property type="nucleotide sequence ID" value="NZ_JPMI01000020.1"/>
</dbReference>
<feature type="binding site" evidence="7">
    <location>
        <begin position="240"/>
        <end position="241"/>
    </location>
    <ligand>
        <name>substrate</name>
    </ligand>
</feature>
<dbReference type="GO" id="GO:0019563">
    <property type="term" value="P:glycerol catabolic process"/>
    <property type="evidence" value="ECO:0007669"/>
    <property type="project" value="TreeGrafter"/>
</dbReference>
<comment type="subcellular location">
    <subcellularLocation>
        <location evidence="7 8">Cytoplasm</location>
    </subcellularLocation>
</comment>
<evidence type="ECO:0000256" key="5">
    <source>
        <dbReference type="ARBA" id="ARBA00023152"/>
    </source>
</evidence>
<evidence type="ECO:0000256" key="4">
    <source>
        <dbReference type="ARBA" id="ARBA00022490"/>
    </source>
</evidence>
<dbReference type="PROSITE" id="PS51440">
    <property type="entry name" value="TIM_2"/>
    <property type="match status" value="1"/>
</dbReference>
<keyword evidence="3 7" id="KW-0312">Gluconeogenesis</keyword>
<dbReference type="InterPro" id="IPR020861">
    <property type="entry name" value="Triosephosphate_isomerase_AS"/>
</dbReference>
<dbReference type="FunFam" id="3.20.20.70:FF:000016">
    <property type="entry name" value="Triosephosphate isomerase"/>
    <property type="match status" value="1"/>
</dbReference>
<dbReference type="AlphaFoldDB" id="A0A084T0P6"/>